<dbReference type="AlphaFoldDB" id="A0A1P8WD81"/>
<dbReference type="OrthoDB" id="7067655at2"/>
<evidence type="ECO:0000313" key="1">
    <source>
        <dbReference type="EMBL" id="APZ92035.1"/>
    </source>
</evidence>
<sequence length="312" mass="34089">MSDALKKASDAASRTWNVIKSIGPFLIAQSESASEAYARQKARLANIDTAQEMMRVEAESCAKVRETLLAKLSDASPVERIQIQRDLEFVAQTVRQIGITSLALEYQAPEPEAADPVPEIEGHWIDRFNDLARKRNEEWRGDLLARALATESSKPGTVSPRALWLLGTLEKPVFDAFASILDLCTDIGGGLMIPKANDKLFKKPIPECPVGGSDTRIGNLTFQLSDIGVLSNSLMAERQIPQGSRFLARYGSSAFMVNCVGETLSVSGTIPTALGDAVASFYEPRFNPLGLELFTAWIEKLQANDKYNVVPA</sequence>
<keyword evidence="2" id="KW-1185">Reference proteome</keyword>
<name>A0A1P8WD81_9PLAN</name>
<dbReference type="EMBL" id="CP017641">
    <property type="protein sequence ID" value="APZ92035.1"/>
    <property type="molecule type" value="Genomic_DNA"/>
</dbReference>
<evidence type="ECO:0000313" key="2">
    <source>
        <dbReference type="Proteomes" id="UP000187735"/>
    </source>
</evidence>
<protein>
    <submittedName>
        <fullName evidence="1">Uncharacterized protein</fullName>
    </submittedName>
</protein>
<proteinExistence type="predicted"/>
<organism evidence="1 2">
    <name type="scientific">Fuerstiella marisgermanici</name>
    <dbReference type="NCBI Taxonomy" id="1891926"/>
    <lineage>
        <taxon>Bacteria</taxon>
        <taxon>Pseudomonadati</taxon>
        <taxon>Planctomycetota</taxon>
        <taxon>Planctomycetia</taxon>
        <taxon>Planctomycetales</taxon>
        <taxon>Planctomycetaceae</taxon>
        <taxon>Fuerstiella</taxon>
    </lineage>
</organism>
<accession>A0A1P8WD81</accession>
<reference evidence="1 2" key="1">
    <citation type="journal article" date="2016" name="Front. Microbiol.">
        <title>Fuerstia marisgermanicae gen. nov., sp. nov., an Unusual Member of the Phylum Planctomycetes from the German Wadden Sea.</title>
        <authorList>
            <person name="Kohn T."/>
            <person name="Heuer A."/>
            <person name="Jogler M."/>
            <person name="Vollmers J."/>
            <person name="Boedeker C."/>
            <person name="Bunk B."/>
            <person name="Rast P."/>
            <person name="Borchert D."/>
            <person name="Glockner I."/>
            <person name="Freese H.M."/>
            <person name="Klenk H.P."/>
            <person name="Overmann J."/>
            <person name="Kaster A.K."/>
            <person name="Rohde M."/>
            <person name="Wiegand S."/>
            <person name="Jogler C."/>
        </authorList>
    </citation>
    <scope>NUCLEOTIDE SEQUENCE [LARGE SCALE GENOMIC DNA]</scope>
    <source>
        <strain evidence="1 2">NH11</strain>
    </source>
</reference>
<dbReference type="InterPro" id="IPR021254">
    <property type="entry name" value="DUF2806"/>
</dbReference>
<dbReference type="KEGG" id="fmr:Fuma_01639"/>
<gene>
    <name evidence="1" type="ORF">Fuma_01639</name>
</gene>
<dbReference type="Proteomes" id="UP000187735">
    <property type="component" value="Chromosome"/>
</dbReference>
<dbReference type="RefSeq" id="WP_077023702.1">
    <property type="nucleotide sequence ID" value="NZ_CP017641.1"/>
</dbReference>
<dbReference type="Pfam" id="PF10987">
    <property type="entry name" value="DUF2806"/>
    <property type="match status" value="1"/>
</dbReference>